<dbReference type="RefSeq" id="WP_145282129.1">
    <property type="nucleotide sequence ID" value="NZ_CP036318.1"/>
</dbReference>
<accession>A0A518IN80</accession>
<dbReference type="AlphaFoldDB" id="A0A518IN80"/>
<sequence length="101" mass="10667">MRFVFVCLLAFTIGCGSEEVVELPAPVEKTQLVATIDQIAATGQVDEGVLTGLTMGLEGAGLMGEAALVQQYPSIGDEARVKKMAKQLSKDVKKKLEAGVE</sequence>
<keyword evidence="2" id="KW-1185">Reference proteome</keyword>
<reference evidence="1 2" key="1">
    <citation type="submission" date="2019-02" db="EMBL/GenBank/DDBJ databases">
        <title>Deep-cultivation of Planctomycetes and their phenomic and genomic characterization uncovers novel biology.</title>
        <authorList>
            <person name="Wiegand S."/>
            <person name="Jogler M."/>
            <person name="Boedeker C."/>
            <person name="Pinto D."/>
            <person name="Vollmers J."/>
            <person name="Rivas-Marin E."/>
            <person name="Kohn T."/>
            <person name="Peeters S.H."/>
            <person name="Heuer A."/>
            <person name="Rast P."/>
            <person name="Oberbeckmann S."/>
            <person name="Bunk B."/>
            <person name="Jeske O."/>
            <person name="Meyerdierks A."/>
            <person name="Storesund J.E."/>
            <person name="Kallscheuer N."/>
            <person name="Luecker S."/>
            <person name="Lage O.M."/>
            <person name="Pohl T."/>
            <person name="Merkel B.J."/>
            <person name="Hornburger P."/>
            <person name="Mueller R.-W."/>
            <person name="Bruemmer F."/>
            <person name="Labrenz M."/>
            <person name="Spormann A.M."/>
            <person name="Op den Camp H."/>
            <person name="Overmann J."/>
            <person name="Amann R."/>
            <person name="Jetten M.S.M."/>
            <person name="Mascher T."/>
            <person name="Medema M.H."/>
            <person name="Devos D.P."/>
            <person name="Kaster A.-K."/>
            <person name="Ovreas L."/>
            <person name="Rohde M."/>
            <person name="Galperin M.Y."/>
            <person name="Jogler C."/>
        </authorList>
    </citation>
    <scope>NUCLEOTIDE SEQUENCE [LARGE SCALE GENOMIC DNA]</scope>
    <source>
        <strain evidence="1 2">Mal33</strain>
    </source>
</reference>
<protein>
    <submittedName>
        <fullName evidence="1">Uncharacterized protein</fullName>
    </submittedName>
</protein>
<proteinExistence type="predicted"/>
<dbReference type="EMBL" id="CP036318">
    <property type="protein sequence ID" value="QDV54548.1"/>
    <property type="molecule type" value="Genomic_DNA"/>
</dbReference>
<name>A0A518IN80_9BACT</name>
<organism evidence="1 2">
    <name type="scientific">Rosistilla oblonga</name>
    <dbReference type="NCBI Taxonomy" id="2527990"/>
    <lineage>
        <taxon>Bacteria</taxon>
        <taxon>Pseudomonadati</taxon>
        <taxon>Planctomycetota</taxon>
        <taxon>Planctomycetia</taxon>
        <taxon>Pirellulales</taxon>
        <taxon>Pirellulaceae</taxon>
        <taxon>Rosistilla</taxon>
    </lineage>
</organism>
<dbReference type="Proteomes" id="UP000316770">
    <property type="component" value="Chromosome"/>
</dbReference>
<dbReference type="PROSITE" id="PS51257">
    <property type="entry name" value="PROKAR_LIPOPROTEIN"/>
    <property type="match status" value="1"/>
</dbReference>
<gene>
    <name evidence="1" type="ORF">Mal33_05030</name>
</gene>
<evidence type="ECO:0000313" key="1">
    <source>
        <dbReference type="EMBL" id="QDV54548.1"/>
    </source>
</evidence>
<evidence type="ECO:0000313" key="2">
    <source>
        <dbReference type="Proteomes" id="UP000316770"/>
    </source>
</evidence>